<feature type="transmembrane region" description="Helical" evidence="7">
    <location>
        <begin position="191"/>
        <end position="215"/>
    </location>
</feature>
<feature type="transmembrane region" description="Helical" evidence="7">
    <location>
        <begin position="366"/>
        <end position="387"/>
    </location>
</feature>
<organism evidence="9 10">
    <name type="scientific">Methanospirillum lacunae</name>
    <dbReference type="NCBI Taxonomy" id="668570"/>
    <lineage>
        <taxon>Archaea</taxon>
        <taxon>Methanobacteriati</taxon>
        <taxon>Methanobacteriota</taxon>
        <taxon>Stenosarchaea group</taxon>
        <taxon>Methanomicrobia</taxon>
        <taxon>Methanomicrobiales</taxon>
        <taxon>Methanospirillaceae</taxon>
        <taxon>Methanospirillum</taxon>
    </lineage>
</organism>
<dbReference type="PIRSF" id="PIRSF006060">
    <property type="entry name" value="AA_transporter"/>
    <property type="match status" value="1"/>
</dbReference>
<accession>A0A2V2N7T4</accession>
<dbReference type="RefSeq" id="WP_109967046.1">
    <property type="nucleotide sequence ID" value="NZ_CP176093.1"/>
</dbReference>
<comment type="caution">
    <text evidence="9">The sequence shown here is derived from an EMBL/GenBank/DDBJ whole genome shotgun (WGS) entry which is preliminary data.</text>
</comment>
<dbReference type="FunFam" id="1.20.1740.10:FF:000001">
    <property type="entry name" value="Amino acid permease"/>
    <property type="match status" value="1"/>
</dbReference>
<evidence type="ECO:0000256" key="5">
    <source>
        <dbReference type="ARBA" id="ARBA00022989"/>
    </source>
</evidence>
<keyword evidence="10" id="KW-1185">Reference proteome</keyword>
<keyword evidence="2" id="KW-0813">Transport</keyword>
<feature type="transmembrane region" description="Helical" evidence="7">
    <location>
        <begin position="45"/>
        <end position="63"/>
    </location>
</feature>
<keyword evidence="6 7" id="KW-0472">Membrane</keyword>
<dbReference type="PANTHER" id="PTHR43341:SF1">
    <property type="entry name" value="GENERAL AMINO-ACID PERMEASE GAP1"/>
    <property type="match status" value="1"/>
</dbReference>
<evidence type="ECO:0000259" key="8">
    <source>
        <dbReference type="Pfam" id="PF00324"/>
    </source>
</evidence>
<evidence type="ECO:0000313" key="10">
    <source>
        <dbReference type="Proteomes" id="UP000245657"/>
    </source>
</evidence>
<protein>
    <submittedName>
        <fullName evidence="9">Amino acid permease</fullName>
    </submittedName>
</protein>
<dbReference type="OrthoDB" id="43026at2157"/>
<dbReference type="PANTHER" id="PTHR43341">
    <property type="entry name" value="AMINO ACID PERMEASE"/>
    <property type="match status" value="1"/>
</dbReference>
<dbReference type="GeneID" id="97549091"/>
<keyword evidence="3 7" id="KW-0812">Transmembrane</keyword>
<dbReference type="EMBL" id="QGMY01000002">
    <property type="protein sequence ID" value="PWR73766.1"/>
    <property type="molecule type" value="Genomic_DNA"/>
</dbReference>
<evidence type="ECO:0000256" key="7">
    <source>
        <dbReference type="SAM" id="Phobius"/>
    </source>
</evidence>
<keyword evidence="5 7" id="KW-1133">Transmembrane helix</keyword>
<evidence type="ECO:0000256" key="6">
    <source>
        <dbReference type="ARBA" id="ARBA00023136"/>
    </source>
</evidence>
<feature type="transmembrane region" description="Helical" evidence="7">
    <location>
        <begin position="439"/>
        <end position="461"/>
    </location>
</feature>
<feature type="transmembrane region" description="Helical" evidence="7">
    <location>
        <begin position="317"/>
        <end position="345"/>
    </location>
</feature>
<feature type="domain" description="Amino acid permease/ SLC12A" evidence="8">
    <location>
        <begin position="49"/>
        <end position="490"/>
    </location>
</feature>
<dbReference type="GO" id="GO:0015171">
    <property type="term" value="F:amino acid transmembrane transporter activity"/>
    <property type="evidence" value="ECO:0007669"/>
    <property type="project" value="TreeGrafter"/>
</dbReference>
<evidence type="ECO:0000256" key="4">
    <source>
        <dbReference type="ARBA" id="ARBA00022970"/>
    </source>
</evidence>
<evidence type="ECO:0000256" key="2">
    <source>
        <dbReference type="ARBA" id="ARBA00022448"/>
    </source>
</evidence>
<feature type="transmembrane region" description="Helical" evidence="7">
    <location>
        <begin position="227"/>
        <end position="247"/>
    </location>
</feature>
<name>A0A2V2N7T4_9EURY</name>
<feature type="transmembrane region" description="Helical" evidence="7">
    <location>
        <begin position="274"/>
        <end position="297"/>
    </location>
</feature>
<feature type="transmembrane region" description="Helical" evidence="7">
    <location>
        <begin position="467"/>
        <end position="486"/>
    </location>
</feature>
<evidence type="ECO:0000313" key="9">
    <source>
        <dbReference type="EMBL" id="PWR73766.1"/>
    </source>
</evidence>
<feature type="transmembrane region" description="Helical" evidence="7">
    <location>
        <begin position="154"/>
        <end position="179"/>
    </location>
</feature>
<keyword evidence="4" id="KW-0029">Amino-acid transport</keyword>
<dbReference type="InterPro" id="IPR004841">
    <property type="entry name" value="AA-permease/SLC12A_dom"/>
</dbReference>
<dbReference type="InterPro" id="IPR050524">
    <property type="entry name" value="APC_YAT"/>
</dbReference>
<reference evidence="9 10" key="1">
    <citation type="submission" date="2018-05" db="EMBL/GenBank/DDBJ databases">
        <title>Draft genome of Methanospirillum lacunae Ki8-1.</title>
        <authorList>
            <person name="Dueholm M.S."/>
            <person name="Nielsen P.H."/>
            <person name="Bakmann L.F."/>
            <person name="Otzen D.E."/>
        </authorList>
    </citation>
    <scope>NUCLEOTIDE SEQUENCE [LARGE SCALE GENOMIC DNA]</scope>
    <source>
        <strain evidence="9 10">Ki8-1</strain>
    </source>
</reference>
<evidence type="ECO:0000256" key="1">
    <source>
        <dbReference type="ARBA" id="ARBA00004141"/>
    </source>
</evidence>
<dbReference type="Pfam" id="PF00324">
    <property type="entry name" value="AA_permease"/>
    <property type="match status" value="1"/>
</dbReference>
<dbReference type="Gene3D" id="1.20.1740.10">
    <property type="entry name" value="Amino acid/polyamine transporter I"/>
    <property type="match status" value="1"/>
</dbReference>
<dbReference type="AlphaFoldDB" id="A0A2V2N7T4"/>
<sequence>MVVPSHSDENSHSCEGQCNCAHTTIENPVPPAGRRVGLNRGIRPWMASLIAIGGIIGSSYYLGSGYLISQMGPSVIFLYFIGGLVIYTVMQSFAELLVNVPRHGNFISYSAEFISPTWAVGTGWSYWFNWCAYIPSEAVAGGIIMHVFFDGVPVIIWAIVFLILITILNLIHVGGFGFVESTLALIKIIHNVAFCIVAGLIVIGLAGTGTAVGFSVLFPPGFTWTDAIFPAGFMILLANMALILVNFQGSEIVGLAASETQNPKKVVPRACRNVVYRILRVDIIPILLLVMILPYSEANLQDSVFSMALAKYGFTEVAGILSFIVLTAAFSCANSGFYGAVRALYGLSLEGMAPKTFAKLNKHCTPMYATLFTLVICWAVLGLWWFSNGENELYVWLLSVSAFTGAICWISICWAQISFRRRVYQRGYTKEEIESPSPLSPWMPLFIGIILEIFALVILAFNEDLRGSLYLSIPAILIPMIIYYIGMRTGRFKGIKVIEPDEQSFDELFPDKRNRQSE</sequence>
<proteinExistence type="predicted"/>
<feature type="transmembrane region" description="Helical" evidence="7">
    <location>
        <begin position="75"/>
        <end position="94"/>
    </location>
</feature>
<comment type="subcellular location">
    <subcellularLocation>
        <location evidence="1">Membrane</location>
        <topology evidence="1">Multi-pass membrane protein</topology>
    </subcellularLocation>
</comment>
<dbReference type="GO" id="GO:0016020">
    <property type="term" value="C:membrane"/>
    <property type="evidence" value="ECO:0007669"/>
    <property type="project" value="UniProtKB-SubCell"/>
</dbReference>
<feature type="transmembrane region" description="Helical" evidence="7">
    <location>
        <begin position="393"/>
        <end position="419"/>
    </location>
</feature>
<gene>
    <name evidence="9" type="ORF">DK846_00935</name>
</gene>
<dbReference type="Proteomes" id="UP000245657">
    <property type="component" value="Unassembled WGS sequence"/>
</dbReference>
<evidence type="ECO:0000256" key="3">
    <source>
        <dbReference type="ARBA" id="ARBA00022692"/>
    </source>
</evidence>